<reference evidence="2 3" key="1">
    <citation type="journal article" date="2019" name="Emerg. Microbes Infect.">
        <title>Comprehensive subspecies identification of 175 nontuberculous mycobacteria species based on 7547 genomic profiles.</title>
        <authorList>
            <person name="Matsumoto Y."/>
            <person name="Kinjo T."/>
            <person name="Motooka D."/>
            <person name="Nabeya D."/>
            <person name="Jung N."/>
            <person name="Uechi K."/>
            <person name="Horii T."/>
            <person name="Iida T."/>
            <person name="Fujita J."/>
            <person name="Nakamura S."/>
        </authorList>
    </citation>
    <scope>NUCLEOTIDE SEQUENCE [LARGE SCALE GENOMIC DNA]</scope>
    <source>
        <strain evidence="2 3">JCM 17783</strain>
    </source>
</reference>
<evidence type="ECO:0000313" key="2">
    <source>
        <dbReference type="EMBL" id="BBY25809.1"/>
    </source>
</evidence>
<dbReference type="RefSeq" id="WP_163794224.1">
    <property type="nucleotide sequence ID" value="NZ_AP022587.1"/>
</dbReference>
<dbReference type="Proteomes" id="UP000467130">
    <property type="component" value="Chromosome"/>
</dbReference>
<organism evidence="2 3">
    <name type="scientific">Mycobacterium stomatepiae</name>
    <dbReference type="NCBI Taxonomy" id="470076"/>
    <lineage>
        <taxon>Bacteria</taxon>
        <taxon>Bacillati</taxon>
        <taxon>Actinomycetota</taxon>
        <taxon>Actinomycetes</taxon>
        <taxon>Mycobacteriales</taxon>
        <taxon>Mycobacteriaceae</taxon>
        <taxon>Mycobacterium</taxon>
        <taxon>Mycobacterium simiae complex</taxon>
    </lineage>
</organism>
<sequence length="139" mass="15060">MPLQQLTPERADTVSSDSNLALVTSMYEAVKHGDLDTFVAALSPDIVVIEPAFLPYGGTYRGVDKFLSLFGDLAATFDVAGLSVDRVIADGETVLGFLRMPLADQKSVLDVIEQSTIRDGRVTEMRIFVHDLGALSPRC</sequence>
<dbReference type="InterPro" id="IPR037401">
    <property type="entry name" value="SnoaL-like"/>
</dbReference>
<dbReference type="Pfam" id="PF12680">
    <property type="entry name" value="SnoaL_2"/>
    <property type="match status" value="1"/>
</dbReference>
<dbReference type="Gene3D" id="3.10.450.50">
    <property type="match status" value="1"/>
</dbReference>
<dbReference type="SUPFAM" id="SSF54427">
    <property type="entry name" value="NTF2-like"/>
    <property type="match status" value="1"/>
</dbReference>
<dbReference type="EMBL" id="AP022587">
    <property type="protein sequence ID" value="BBY25809.1"/>
    <property type="molecule type" value="Genomic_DNA"/>
</dbReference>
<feature type="domain" description="SnoaL-like" evidence="1">
    <location>
        <begin position="23"/>
        <end position="125"/>
    </location>
</feature>
<name>A0A7I7QHK7_9MYCO</name>
<proteinExistence type="predicted"/>
<keyword evidence="3" id="KW-1185">Reference proteome</keyword>
<dbReference type="AlphaFoldDB" id="A0A7I7QHK7"/>
<dbReference type="InterPro" id="IPR032710">
    <property type="entry name" value="NTF2-like_dom_sf"/>
</dbReference>
<dbReference type="KEGG" id="msto:MSTO_60140"/>
<evidence type="ECO:0000259" key="1">
    <source>
        <dbReference type="Pfam" id="PF12680"/>
    </source>
</evidence>
<accession>A0A7I7QHK7</accession>
<gene>
    <name evidence="2" type="ORF">MSTO_60140</name>
</gene>
<dbReference type="PANTHER" id="PTHR41252:SF1">
    <property type="entry name" value="BLR2505 PROTEIN"/>
    <property type="match status" value="1"/>
</dbReference>
<dbReference type="PANTHER" id="PTHR41252">
    <property type="entry name" value="BLR2505 PROTEIN"/>
    <property type="match status" value="1"/>
</dbReference>
<evidence type="ECO:0000313" key="3">
    <source>
        <dbReference type="Proteomes" id="UP000467130"/>
    </source>
</evidence>
<protein>
    <recommendedName>
        <fullName evidence="1">SnoaL-like domain-containing protein</fullName>
    </recommendedName>
</protein>